<dbReference type="AlphaFoldDB" id="A0A372NPK9"/>
<sequence>MSESFFPEGSIPVLEADQMIANWKAYVADPANHFEVRSFLTPIASFTNIVQFNPDAESVRVHIGLEVADDPTTARLIFIPVVDGHEVRRIIMPQGQPGSGVEVENGDGSQSNTYDMTKACPPVCTEPPPPTE</sequence>
<protein>
    <submittedName>
        <fullName evidence="2">Uncharacterized protein</fullName>
    </submittedName>
</protein>
<reference evidence="2 3" key="1">
    <citation type="submission" date="2018-08" db="EMBL/GenBank/DDBJ databases">
        <title>Mucilaginibacter sp. MYSH2.</title>
        <authorList>
            <person name="Seo T."/>
        </authorList>
    </citation>
    <scope>NUCLEOTIDE SEQUENCE [LARGE SCALE GENOMIC DNA]</scope>
    <source>
        <strain evidence="2 3">MYSH2</strain>
    </source>
</reference>
<dbReference type="RefSeq" id="WP_117393719.1">
    <property type="nucleotide sequence ID" value="NZ_QWDC01000004.1"/>
</dbReference>
<feature type="region of interest" description="Disordered" evidence="1">
    <location>
        <begin position="93"/>
        <end position="132"/>
    </location>
</feature>
<evidence type="ECO:0000313" key="3">
    <source>
        <dbReference type="Proteomes" id="UP000264217"/>
    </source>
</evidence>
<name>A0A372NPK9_9SPHI</name>
<dbReference type="EMBL" id="QWDC01000004">
    <property type="protein sequence ID" value="RFZ90305.1"/>
    <property type="molecule type" value="Genomic_DNA"/>
</dbReference>
<keyword evidence="3" id="KW-1185">Reference proteome</keyword>
<accession>A0A372NPK9</accession>
<evidence type="ECO:0000256" key="1">
    <source>
        <dbReference type="SAM" id="MobiDB-lite"/>
    </source>
</evidence>
<gene>
    <name evidence="2" type="ORF">D0C36_21135</name>
</gene>
<dbReference type="OrthoDB" id="797757at2"/>
<comment type="caution">
    <text evidence="2">The sequence shown here is derived from an EMBL/GenBank/DDBJ whole genome shotgun (WGS) entry which is preliminary data.</text>
</comment>
<organism evidence="2 3">
    <name type="scientific">Mucilaginibacter conchicola</name>
    <dbReference type="NCBI Taxonomy" id="2303333"/>
    <lineage>
        <taxon>Bacteria</taxon>
        <taxon>Pseudomonadati</taxon>
        <taxon>Bacteroidota</taxon>
        <taxon>Sphingobacteriia</taxon>
        <taxon>Sphingobacteriales</taxon>
        <taxon>Sphingobacteriaceae</taxon>
        <taxon>Mucilaginibacter</taxon>
    </lineage>
</organism>
<proteinExistence type="predicted"/>
<evidence type="ECO:0000313" key="2">
    <source>
        <dbReference type="EMBL" id="RFZ90305.1"/>
    </source>
</evidence>
<dbReference type="Proteomes" id="UP000264217">
    <property type="component" value="Unassembled WGS sequence"/>
</dbReference>